<protein>
    <submittedName>
        <fullName evidence="3">Uncharacterized protein</fullName>
    </submittedName>
</protein>
<keyword evidence="4" id="KW-1185">Reference proteome</keyword>
<keyword evidence="2" id="KW-0472">Membrane</keyword>
<keyword evidence="2" id="KW-0812">Transmembrane</keyword>
<gene>
    <name evidence="3" type="ORF">FDO65_16430</name>
</gene>
<comment type="caution">
    <text evidence="3">The sequence shown here is derived from an EMBL/GenBank/DDBJ whole genome shotgun (WGS) entry which is preliminary data.</text>
</comment>
<sequence>MLAPASPRPGSFPGPADRRRNAALVVIAIITGVLAILVPVVLAVRASGDEPAVEPTARTGAAAGRDRPDPAVPGSVPPTTTAAGTSLAPAVPVGPTGPAVVVVDAQAAATTPAPSIPSQSVPSAEGRVADLSFIPESAAAAPTDWMQALRPQVDPRGLATWVLEARGAWGATDGHTVYIDPNVPADKRWSVMVHEYGHVLQVRRYGNLNATAAALNQIVGADPSDKGPTESNADCIAELLGATWTDYGCRDALRPAAAALVDTDRAWISIARYAQP</sequence>
<accession>A0A4U6QCF8</accession>
<proteinExistence type="predicted"/>
<keyword evidence="2" id="KW-1133">Transmembrane helix</keyword>
<dbReference type="RefSeq" id="WP_137450817.1">
    <property type="nucleotide sequence ID" value="NZ_SZZH01000004.1"/>
</dbReference>
<dbReference type="OrthoDB" id="4827515at2"/>
<feature type="transmembrane region" description="Helical" evidence="2">
    <location>
        <begin position="21"/>
        <end position="44"/>
    </location>
</feature>
<evidence type="ECO:0000313" key="4">
    <source>
        <dbReference type="Proteomes" id="UP000306985"/>
    </source>
</evidence>
<name>A0A4U6QCF8_9ACTN</name>
<reference evidence="3 4" key="1">
    <citation type="submission" date="2019-05" db="EMBL/GenBank/DDBJ databases">
        <title>Nakamurella sp. N5BH11, whole genome shotgun sequence.</title>
        <authorList>
            <person name="Tuo L."/>
        </authorList>
    </citation>
    <scope>NUCLEOTIDE SEQUENCE [LARGE SCALE GENOMIC DNA]</scope>
    <source>
        <strain evidence="3 4">N5BH11</strain>
    </source>
</reference>
<dbReference type="Proteomes" id="UP000306985">
    <property type="component" value="Unassembled WGS sequence"/>
</dbReference>
<feature type="region of interest" description="Disordered" evidence="1">
    <location>
        <begin position="49"/>
        <end position="84"/>
    </location>
</feature>
<dbReference type="AlphaFoldDB" id="A0A4U6QCF8"/>
<evidence type="ECO:0000256" key="1">
    <source>
        <dbReference type="SAM" id="MobiDB-lite"/>
    </source>
</evidence>
<evidence type="ECO:0000313" key="3">
    <source>
        <dbReference type="EMBL" id="TKV57733.1"/>
    </source>
</evidence>
<evidence type="ECO:0000256" key="2">
    <source>
        <dbReference type="SAM" id="Phobius"/>
    </source>
</evidence>
<organism evidence="3 4">
    <name type="scientific">Nakamurella flava</name>
    <dbReference type="NCBI Taxonomy" id="2576308"/>
    <lineage>
        <taxon>Bacteria</taxon>
        <taxon>Bacillati</taxon>
        <taxon>Actinomycetota</taxon>
        <taxon>Actinomycetes</taxon>
        <taxon>Nakamurellales</taxon>
        <taxon>Nakamurellaceae</taxon>
        <taxon>Nakamurella</taxon>
    </lineage>
</organism>
<dbReference type="EMBL" id="SZZH01000004">
    <property type="protein sequence ID" value="TKV57733.1"/>
    <property type="molecule type" value="Genomic_DNA"/>
</dbReference>